<dbReference type="OrthoDB" id="9790442at2"/>
<protein>
    <submittedName>
        <fullName evidence="10">DNA-binding response OmpR family regulator</fullName>
    </submittedName>
</protein>
<reference evidence="10 11" key="1">
    <citation type="submission" date="2019-03" db="EMBL/GenBank/DDBJ databases">
        <title>Genomic Encyclopedia of Type Strains, Phase IV (KMG-IV): sequencing the most valuable type-strain genomes for metagenomic binning, comparative biology and taxonomic classification.</title>
        <authorList>
            <person name="Goeker M."/>
        </authorList>
    </citation>
    <scope>NUCLEOTIDE SEQUENCE [LARGE SCALE GENOMIC DNA]</scope>
    <source>
        <strain evidence="10 11">DSM 103428</strain>
    </source>
</reference>
<evidence type="ECO:0000256" key="5">
    <source>
        <dbReference type="ARBA" id="ARBA00023163"/>
    </source>
</evidence>
<dbReference type="Proteomes" id="UP000295210">
    <property type="component" value="Unassembled WGS sequence"/>
</dbReference>
<evidence type="ECO:0000259" key="8">
    <source>
        <dbReference type="PROSITE" id="PS50110"/>
    </source>
</evidence>
<dbReference type="InterPro" id="IPR036388">
    <property type="entry name" value="WH-like_DNA-bd_sf"/>
</dbReference>
<dbReference type="Pfam" id="PF00486">
    <property type="entry name" value="Trans_reg_C"/>
    <property type="match status" value="1"/>
</dbReference>
<name>A0A4R1LDT3_9BACT</name>
<dbReference type="PROSITE" id="PS50110">
    <property type="entry name" value="RESPONSE_REGULATORY"/>
    <property type="match status" value="1"/>
</dbReference>
<keyword evidence="11" id="KW-1185">Reference proteome</keyword>
<dbReference type="SMART" id="SM00448">
    <property type="entry name" value="REC"/>
    <property type="match status" value="1"/>
</dbReference>
<dbReference type="GO" id="GO:0005829">
    <property type="term" value="C:cytosol"/>
    <property type="evidence" value="ECO:0007669"/>
    <property type="project" value="TreeGrafter"/>
</dbReference>
<keyword evidence="1 6" id="KW-0597">Phosphoprotein</keyword>
<evidence type="ECO:0000313" key="10">
    <source>
        <dbReference type="EMBL" id="TCK75897.1"/>
    </source>
</evidence>
<feature type="domain" description="Response regulatory" evidence="8">
    <location>
        <begin position="2"/>
        <end position="116"/>
    </location>
</feature>
<dbReference type="SUPFAM" id="SSF52172">
    <property type="entry name" value="CheY-like"/>
    <property type="match status" value="1"/>
</dbReference>
<comment type="caution">
    <text evidence="10">The sequence shown here is derived from an EMBL/GenBank/DDBJ whole genome shotgun (WGS) entry which is preliminary data.</text>
</comment>
<dbReference type="GO" id="GO:0000976">
    <property type="term" value="F:transcription cis-regulatory region binding"/>
    <property type="evidence" value="ECO:0007669"/>
    <property type="project" value="TreeGrafter"/>
</dbReference>
<dbReference type="Gene3D" id="3.40.50.2300">
    <property type="match status" value="1"/>
</dbReference>
<evidence type="ECO:0000256" key="1">
    <source>
        <dbReference type="ARBA" id="ARBA00022553"/>
    </source>
</evidence>
<feature type="modified residue" description="4-aspartylphosphate" evidence="6">
    <location>
        <position position="51"/>
    </location>
</feature>
<dbReference type="Gene3D" id="1.10.10.10">
    <property type="entry name" value="Winged helix-like DNA-binding domain superfamily/Winged helix DNA-binding domain"/>
    <property type="match status" value="1"/>
</dbReference>
<dbReference type="SMART" id="SM00862">
    <property type="entry name" value="Trans_reg_C"/>
    <property type="match status" value="1"/>
</dbReference>
<keyword evidence="5" id="KW-0804">Transcription</keyword>
<dbReference type="CDD" id="cd00383">
    <property type="entry name" value="trans_reg_C"/>
    <property type="match status" value="1"/>
</dbReference>
<dbReference type="EMBL" id="SMGK01000001">
    <property type="protein sequence ID" value="TCK75897.1"/>
    <property type="molecule type" value="Genomic_DNA"/>
</dbReference>
<evidence type="ECO:0000256" key="4">
    <source>
        <dbReference type="ARBA" id="ARBA00023125"/>
    </source>
</evidence>
<evidence type="ECO:0000313" key="11">
    <source>
        <dbReference type="Proteomes" id="UP000295210"/>
    </source>
</evidence>
<dbReference type="InterPro" id="IPR011006">
    <property type="entry name" value="CheY-like_superfamily"/>
</dbReference>
<dbReference type="Pfam" id="PF00072">
    <property type="entry name" value="Response_reg"/>
    <property type="match status" value="1"/>
</dbReference>
<keyword evidence="2" id="KW-0902">Two-component regulatory system</keyword>
<keyword evidence="3" id="KW-0805">Transcription regulation</keyword>
<dbReference type="GO" id="GO:0032993">
    <property type="term" value="C:protein-DNA complex"/>
    <property type="evidence" value="ECO:0007669"/>
    <property type="project" value="TreeGrafter"/>
</dbReference>
<dbReference type="GO" id="GO:0000156">
    <property type="term" value="F:phosphorelay response regulator activity"/>
    <property type="evidence" value="ECO:0007669"/>
    <property type="project" value="TreeGrafter"/>
</dbReference>
<proteinExistence type="predicted"/>
<dbReference type="FunFam" id="3.40.50.2300:FF:000001">
    <property type="entry name" value="DNA-binding response regulator PhoB"/>
    <property type="match status" value="1"/>
</dbReference>
<evidence type="ECO:0000259" key="9">
    <source>
        <dbReference type="PROSITE" id="PS51755"/>
    </source>
</evidence>
<evidence type="ECO:0000256" key="6">
    <source>
        <dbReference type="PROSITE-ProRule" id="PRU00169"/>
    </source>
</evidence>
<feature type="domain" description="OmpR/PhoB-type" evidence="9">
    <location>
        <begin position="124"/>
        <end position="224"/>
    </location>
</feature>
<sequence length="227" mass="25156">MQILVVEDEPKVGHAVQEGLQAEGYEVVLAGTGEEGFFLASSRAFDLIVLDIMLPGRDGLEVLAALRRQNSGVQVLILTAKDAIEDRVAGLDTGADDYLVKPFAFPELSARIRALLRRGKAEPATPLRIGALEIDPVNRTVLRKGLCLELTGREFELLEFLARNKGRVVSREMLARDVWKEPGRATPLDNVIDVHIARLRKKLDDPFEVKMLHTIRGVGFILNEETP</sequence>
<dbReference type="Gene3D" id="6.10.250.690">
    <property type="match status" value="1"/>
</dbReference>
<keyword evidence="4 7" id="KW-0238">DNA-binding</keyword>
<accession>A0A4R1LDT3</accession>
<gene>
    <name evidence="10" type="ORF">C7378_0896</name>
</gene>
<dbReference type="GO" id="GO:0006355">
    <property type="term" value="P:regulation of DNA-templated transcription"/>
    <property type="evidence" value="ECO:0007669"/>
    <property type="project" value="InterPro"/>
</dbReference>
<dbReference type="AlphaFoldDB" id="A0A4R1LDT3"/>
<organism evidence="10 11">
    <name type="scientific">Acidipila rosea</name>
    <dbReference type="NCBI Taxonomy" id="768535"/>
    <lineage>
        <taxon>Bacteria</taxon>
        <taxon>Pseudomonadati</taxon>
        <taxon>Acidobacteriota</taxon>
        <taxon>Terriglobia</taxon>
        <taxon>Terriglobales</taxon>
        <taxon>Acidobacteriaceae</taxon>
        <taxon>Acidipila</taxon>
    </lineage>
</organism>
<dbReference type="RefSeq" id="WP_131992202.1">
    <property type="nucleotide sequence ID" value="NZ_SMGK01000001.1"/>
</dbReference>
<dbReference type="PANTHER" id="PTHR48111:SF22">
    <property type="entry name" value="REGULATOR OF RPOS"/>
    <property type="match status" value="1"/>
</dbReference>
<dbReference type="PROSITE" id="PS51755">
    <property type="entry name" value="OMPR_PHOB"/>
    <property type="match status" value="1"/>
</dbReference>
<feature type="DNA-binding region" description="OmpR/PhoB-type" evidence="7">
    <location>
        <begin position="124"/>
        <end position="224"/>
    </location>
</feature>
<dbReference type="PANTHER" id="PTHR48111">
    <property type="entry name" value="REGULATOR OF RPOS"/>
    <property type="match status" value="1"/>
</dbReference>
<evidence type="ECO:0000256" key="3">
    <source>
        <dbReference type="ARBA" id="ARBA00023015"/>
    </source>
</evidence>
<dbReference type="InterPro" id="IPR001867">
    <property type="entry name" value="OmpR/PhoB-type_DNA-bd"/>
</dbReference>
<dbReference type="InterPro" id="IPR001789">
    <property type="entry name" value="Sig_transdc_resp-reg_receiver"/>
</dbReference>
<evidence type="ECO:0000256" key="7">
    <source>
        <dbReference type="PROSITE-ProRule" id="PRU01091"/>
    </source>
</evidence>
<evidence type="ECO:0000256" key="2">
    <source>
        <dbReference type="ARBA" id="ARBA00023012"/>
    </source>
</evidence>
<dbReference type="InterPro" id="IPR039420">
    <property type="entry name" value="WalR-like"/>
</dbReference>